<feature type="region of interest" description="Disordered" evidence="1">
    <location>
        <begin position="49"/>
        <end position="77"/>
    </location>
</feature>
<keyword evidence="3" id="KW-1185">Reference proteome</keyword>
<evidence type="ECO:0000256" key="1">
    <source>
        <dbReference type="SAM" id="MobiDB-lite"/>
    </source>
</evidence>
<feature type="compositionally biased region" description="Polar residues" evidence="1">
    <location>
        <begin position="272"/>
        <end position="286"/>
    </location>
</feature>
<evidence type="ECO:0000313" key="2">
    <source>
        <dbReference type="EMBL" id="KAL3685395.1"/>
    </source>
</evidence>
<feature type="compositionally biased region" description="Basic and acidic residues" evidence="1">
    <location>
        <begin position="218"/>
        <end position="250"/>
    </location>
</feature>
<dbReference type="EMBL" id="JBJQOH010000006">
    <property type="protein sequence ID" value="KAL3685395.1"/>
    <property type="molecule type" value="Genomic_DNA"/>
</dbReference>
<feature type="region of interest" description="Disordered" evidence="1">
    <location>
        <begin position="167"/>
        <end position="286"/>
    </location>
</feature>
<evidence type="ECO:0000313" key="3">
    <source>
        <dbReference type="Proteomes" id="UP001633002"/>
    </source>
</evidence>
<comment type="caution">
    <text evidence="2">The sequence shown here is derived from an EMBL/GenBank/DDBJ whole genome shotgun (WGS) entry which is preliminary data.</text>
</comment>
<feature type="compositionally biased region" description="Basic and acidic residues" evidence="1">
    <location>
        <begin position="49"/>
        <end position="61"/>
    </location>
</feature>
<reference evidence="2 3" key="1">
    <citation type="submission" date="2024-09" db="EMBL/GenBank/DDBJ databases">
        <title>Chromosome-scale assembly of Riccia sorocarpa.</title>
        <authorList>
            <person name="Paukszto L."/>
        </authorList>
    </citation>
    <scope>NUCLEOTIDE SEQUENCE [LARGE SCALE GENOMIC DNA]</scope>
    <source>
        <strain evidence="2">LP-2024</strain>
        <tissue evidence="2">Aerial parts of the thallus</tissue>
    </source>
</reference>
<organism evidence="2 3">
    <name type="scientific">Riccia sorocarpa</name>
    <dbReference type="NCBI Taxonomy" id="122646"/>
    <lineage>
        <taxon>Eukaryota</taxon>
        <taxon>Viridiplantae</taxon>
        <taxon>Streptophyta</taxon>
        <taxon>Embryophyta</taxon>
        <taxon>Marchantiophyta</taxon>
        <taxon>Marchantiopsida</taxon>
        <taxon>Marchantiidae</taxon>
        <taxon>Marchantiales</taxon>
        <taxon>Ricciaceae</taxon>
        <taxon>Riccia</taxon>
    </lineage>
</organism>
<accession>A0ABD3H1J9</accession>
<feature type="region of interest" description="Disordered" evidence="1">
    <location>
        <begin position="104"/>
        <end position="145"/>
    </location>
</feature>
<name>A0ABD3H1J9_9MARC</name>
<dbReference type="Proteomes" id="UP001633002">
    <property type="component" value="Unassembled WGS sequence"/>
</dbReference>
<gene>
    <name evidence="2" type="ORF">R1sor_003417</name>
</gene>
<dbReference type="AlphaFoldDB" id="A0ABD3H1J9"/>
<sequence>MPRLSKKTSSKRSIEIIDSPVSHNTRFRMKQRETVEEFCKFIVSPGVVQKKEEESDGRDVNKTVPDGNDISTGGNGGKNCQVGDHIACSHEEFFQEDTDRISLGFEGRRVPQEGSSSASRKDVKRRSLGSSVATRLFEGEEGWDVEGRVRSVGAIRLGSSVDTVVRSVGLESEKPPQNFPPQEGHKRSSTIELDAAKSGEAMAETAEWSSGPDEGETSGDRDVVGGSSGHEESPDSRHSHEREASPHREGSNPAAASPRHGGTPRAGESPRSLGQGQSPSGSTSKSTRVLNSNLLYFAAKSARRLRELSDLFVVDVIVGIAIDVYF</sequence>
<protein>
    <submittedName>
        <fullName evidence="2">Uncharacterized protein</fullName>
    </submittedName>
</protein>
<proteinExistence type="predicted"/>